<comment type="caution">
    <text evidence="3">The sequence shown here is derived from an EMBL/GenBank/DDBJ whole genome shotgun (WGS) entry which is preliminary data.</text>
</comment>
<dbReference type="AlphaFoldDB" id="A0AAN7C4L8"/>
<dbReference type="PANTHER" id="PTHR33112">
    <property type="entry name" value="DOMAIN PROTEIN, PUTATIVE-RELATED"/>
    <property type="match status" value="1"/>
</dbReference>
<keyword evidence="4" id="KW-1185">Reference proteome</keyword>
<reference evidence="3" key="2">
    <citation type="submission" date="2023-05" db="EMBL/GenBank/DDBJ databases">
        <authorList>
            <consortium name="Lawrence Berkeley National Laboratory"/>
            <person name="Steindorff A."/>
            <person name="Hensen N."/>
            <person name="Bonometti L."/>
            <person name="Westerberg I."/>
            <person name="Brannstrom I.O."/>
            <person name="Guillou S."/>
            <person name="Cros-Aarteil S."/>
            <person name="Calhoun S."/>
            <person name="Haridas S."/>
            <person name="Kuo A."/>
            <person name="Mondo S."/>
            <person name="Pangilinan J."/>
            <person name="Riley R."/>
            <person name="Labutti K."/>
            <person name="Andreopoulos B."/>
            <person name="Lipzen A."/>
            <person name="Chen C."/>
            <person name="Yanf M."/>
            <person name="Daum C."/>
            <person name="Ng V."/>
            <person name="Clum A."/>
            <person name="Ohm R."/>
            <person name="Martin F."/>
            <person name="Silar P."/>
            <person name="Natvig D."/>
            <person name="Lalanne C."/>
            <person name="Gautier V."/>
            <person name="Ament-Velasquez S.L."/>
            <person name="Kruys A."/>
            <person name="Hutchinson M.I."/>
            <person name="Powell A.J."/>
            <person name="Barry K."/>
            <person name="Miller A.N."/>
            <person name="Grigoriev I.V."/>
            <person name="Debuchy R."/>
            <person name="Gladieux P."/>
            <person name="Thoren M.H."/>
            <person name="Johannesson H."/>
        </authorList>
    </citation>
    <scope>NUCLEOTIDE SEQUENCE</scope>
    <source>
        <strain evidence="3">CBS 532.94</strain>
    </source>
</reference>
<feature type="region of interest" description="Disordered" evidence="1">
    <location>
        <begin position="51"/>
        <end position="70"/>
    </location>
</feature>
<proteinExistence type="predicted"/>
<feature type="compositionally biased region" description="Polar residues" evidence="1">
    <location>
        <begin position="51"/>
        <end position="66"/>
    </location>
</feature>
<gene>
    <name evidence="3" type="ORF">C8A03DRAFT_46535</name>
</gene>
<evidence type="ECO:0000259" key="2">
    <source>
        <dbReference type="Pfam" id="PF06985"/>
    </source>
</evidence>
<protein>
    <submittedName>
        <fullName evidence="3">Heterokaryon incompatibility protein-domain-containing protein</fullName>
    </submittedName>
</protein>
<reference evidence="3" key="1">
    <citation type="journal article" date="2023" name="Mol. Phylogenet. Evol.">
        <title>Genome-scale phylogeny and comparative genomics of the fungal order Sordariales.</title>
        <authorList>
            <person name="Hensen N."/>
            <person name="Bonometti L."/>
            <person name="Westerberg I."/>
            <person name="Brannstrom I.O."/>
            <person name="Guillou S."/>
            <person name="Cros-Aarteil S."/>
            <person name="Calhoun S."/>
            <person name="Haridas S."/>
            <person name="Kuo A."/>
            <person name="Mondo S."/>
            <person name="Pangilinan J."/>
            <person name="Riley R."/>
            <person name="LaButti K."/>
            <person name="Andreopoulos B."/>
            <person name="Lipzen A."/>
            <person name="Chen C."/>
            <person name="Yan M."/>
            <person name="Daum C."/>
            <person name="Ng V."/>
            <person name="Clum A."/>
            <person name="Steindorff A."/>
            <person name="Ohm R.A."/>
            <person name="Martin F."/>
            <person name="Silar P."/>
            <person name="Natvig D.O."/>
            <person name="Lalanne C."/>
            <person name="Gautier V."/>
            <person name="Ament-Velasquez S.L."/>
            <person name="Kruys A."/>
            <person name="Hutchinson M.I."/>
            <person name="Powell A.J."/>
            <person name="Barry K."/>
            <person name="Miller A.N."/>
            <person name="Grigoriev I.V."/>
            <person name="Debuchy R."/>
            <person name="Gladieux P."/>
            <person name="Hiltunen Thoren M."/>
            <person name="Johannesson H."/>
        </authorList>
    </citation>
    <scope>NUCLEOTIDE SEQUENCE</scope>
    <source>
        <strain evidence="3">CBS 532.94</strain>
    </source>
</reference>
<dbReference type="Proteomes" id="UP001303760">
    <property type="component" value="Unassembled WGS sequence"/>
</dbReference>
<name>A0AAN7C4L8_9PEZI</name>
<evidence type="ECO:0000313" key="3">
    <source>
        <dbReference type="EMBL" id="KAK4235299.1"/>
    </source>
</evidence>
<evidence type="ECO:0000256" key="1">
    <source>
        <dbReference type="SAM" id="MobiDB-lite"/>
    </source>
</evidence>
<dbReference type="EMBL" id="MU860279">
    <property type="protein sequence ID" value="KAK4235299.1"/>
    <property type="molecule type" value="Genomic_DNA"/>
</dbReference>
<evidence type="ECO:0000313" key="4">
    <source>
        <dbReference type="Proteomes" id="UP001303760"/>
    </source>
</evidence>
<dbReference type="PANTHER" id="PTHR33112:SF10">
    <property type="entry name" value="TOL"/>
    <property type="match status" value="1"/>
</dbReference>
<accession>A0AAN7C4L8</accession>
<dbReference type="InterPro" id="IPR010730">
    <property type="entry name" value="HET"/>
</dbReference>
<feature type="domain" description="Heterokaryon incompatibility" evidence="2">
    <location>
        <begin position="121"/>
        <end position="265"/>
    </location>
</feature>
<organism evidence="3 4">
    <name type="scientific">Achaetomium macrosporum</name>
    <dbReference type="NCBI Taxonomy" id="79813"/>
    <lineage>
        <taxon>Eukaryota</taxon>
        <taxon>Fungi</taxon>
        <taxon>Dikarya</taxon>
        <taxon>Ascomycota</taxon>
        <taxon>Pezizomycotina</taxon>
        <taxon>Sordariomycetes</taxon>
        <taxon>Sordariomycetidae</taxon>
        <taxon>Sordariales</taxon>
        <taxon>Chaetomiaceae</taxon>
        <taxon>Achaetomium</taxon>
    </lineage>
</organism>
<dbReference type="Pfam" id="PF06985">
    <property type="entry name" value="HET"/>
    <property type="match status" value="1"/>
</dbReference>
<sequence>MASEGAQRRRWIHDNFQKGECDYLLDRELLREKSWTRQNISAAEFWSEPLPNTSHNAVSSGSTASPPNSPMLRKWLHTCDKNHTECHRQSGKENFWPKRVIFVGDPNKLSLVEGQPQRDDYLVLSHCWGRPTPEEKERYCTTRENYLDRLQGFSFDELPKTFQDAVQVTRALQKQYLWIDALCIIQGPDGDWDSEAKTMADIFACAYCTIAASSARGWGDGFLEPLPDPRGIGVRGTPSTPTCACDFDKDVEEGALMKRAWVLQERVLSRRIIHFTAAHTYCECGQGILCEHFTKLEPPFGKRQYFILDPSFPGRLNMSGFRRTVDFIQFLFRKYSASCLTFETDRDVAIYSLVERIGQVLRTEVRYGIFRCFLGSLLLWKRTCENNTSPIPYEKRTVPSWSWMAYSGGIDFVSDAMLNFMVPCFEDLGFAKDGQALSVKVRKFHGNCRMEEKEEEHAIFDGTEKVGSLWFDVAGQIQFENCNCVVVGIREDDEKEDAWKTYHILMIREKAGGGGYERVGVGKVEARYVSIDCDAGMLW</sequence>